<evidence type="ECO:0000256" key="5">
    <source>
        <dbReference type="ARBA" id="ARBA00022723"/>
    </source>
</evidence>
<evidence type="ECO:0000256" key="1">
    <source>
        <dbReference type="ARBA" id="ARBA00001946"/>
    </source>
</evidence>
<evidence type="ECO:0000259" key="7">
    <source>
        <dbReference type="Pfam" id="PF20266"/>
    </source>
</evidence>
<reference evidence="8" key="2">
    <citation type="submission" date="2020-11" db="EMBL/GenBank/DDBJ databases">
        <authorList>
            <person name="McCartney M.A."/>
            <person name="Auch B."/>
            <person name="Kono T."/>
            <person name="Mallez S."/>
            <person name="Becker A."/>
            <person name="Gohl D.M."/>
            <person name="Silverstein K.A.T."/>
            <person name="Koren S."/>
            <person name="Bechman K.B."/>
            <person name="Herman A."/>
            <person name="Abrahante J.E."/>
            <person name="Garbe J."/>
        </authorList>
    </citation>
    <scope>NUCLEOTIDE SEQUENCE</scope>
    <source>
        <strain evidence="8">Duluth1</strain>
        <tissue evidence="8">Whole animal</tissue>
    </source>
</reference>
<dbReference type="AlphaFoldDB" id="A0A9D4CDF9"/>
<gene>
    <name evidence="8" type="ORF">DPMN_064428</name>
</gene>
<protein>
    <recommendedName>
        <fullName evidence="7">Mab-21-like HhH/H2TH-like domain-containing protein</fullName>
    </recommendedName>
</protein>
<evidence type="ECO:0000256" key="3">
    <source>
        <dbReference type="ARBA" id="ARBA00022679"/>
    </source>
</evidence>
<accession>A0A9D4CDF9</accession>
<dbReference type="PANTHER" id="PTHR10656">
    <property type="entry name" value="CELL FATE DETERMINING PROTEIN MAB21-RELATED"/>
    <property type="match status" value="1"/>
</dbReference>
<feature type="domain" description="Mab-21-like HhH/H2TH-like" evidence="7">
    <location>
        <begin position="215"/>
        <end position="306"/>
    </location>
</feature>
<dbReference type="EMBL" id="JAIWYP010000013">
    <property type="protein sequence ID" value="KAH3721500.1"/>
    <property type="molecule type" value="Genomic_DNA"/>
</dbReference>
<dbReference type="PANTHER" id="PTHR10656:SF42">
    <property type="entry name" value="CYCLIC GMP-AMP SYNTHASE-LIKE PROTEIN-RELATED"/>
    <property type="match status" value="1"/>
</dbReference>
<dbReference type="Proteomes" id="UP000828390">
    <property type="component" value="Unassembled WGS sequence"/>
</dbReference>
<evidence type="ECO:0000256" key="2">
    <source>
        <dbReference type="ARBA" id="ARBA00008307"/>
    </source>
</evidence>
<sequence length="310" mass="35250">MIGKLNNLPIKTFEGSTTPGLHADIDILRVIPSVNVMRAENTWKKGVLNCLMIGVKGFPQQFVLQVFRSDIQKPVKSENALFKGMFVHHKLDDNTQNCVVLASDFVLKHAQHLIQPFLSDRSTMASGPSASFHKDIDIVHALSVSGNKDNMKHWIQRTKKGHWPPRELLKEAKYCTWFLVPVGHPSSGNDNIQWRLSANLIERKLMFSLNITQLKCYVLLKIIKKWISKKIEQQGEASQGGLTSFHCKTVLFYTIETTQDPPWQECNLAELLKLCLHTLQNFLKTGICPHYIIDYVNLFDGKLNSNSVTQ</sequence>
<evidence type="ECO:0000256" key="6">
    <source>
        <dbReference type="ARBA" id="ARBA00022842"/>
    </source>
</evidence>
<keyword evidence="9" id="KW-1185">Reference proteome</keyword>
<evidence type="ECO:0000313" key="8">
    <source>
        <dbReference type="EMBL" id="KAH3721500.1"/>
    </source>
</evidence>
<evidence type="ECO:0000313" key="9">
    <source>
        <dbReference type="Proteomes" id="UP000828390"/>
    </source>
</evidence>
<organism evidence="8 9">
    <name type="scientific">Dreissena polymorpha</name>
    <name type="common">Zebra mussel</name>
    <name type="synonym">Mytilus polymorpha</name>
    <dbReference type="NCBI Taxonomy" id="45954"/>
    <lineage>
        <taxon>Eukaryota</taxon>
        <taxon>Metazoa</taxon>
        <taxon>Spiralia</taxon>
        <taxon>Lophotrochozoa</taxon>
        <taxon>Mollusca</taxon>
        <taxon>Bivalvia</taxon>
        <taxon>Autobranchia</taxon>
        <taxon>Heteroconchia</taxon>
        <taxon>Euheterodonta</taxon>
        <taxon>Imparidentia</taxon>
        <taxon>Neoheterodontei</taxon>
        <taxon>Myida</taxon>
        <taxon>Dreissenoidea</taxon>
        <taxon>Dreissenidae</taxon>
        <taxon>Dreissena</taxon>
    </lineage>
</organism>
<keyword evidence="4" id="KW-0548">Nucleotidyltransferase</keyword>
<keyword evidence="3" id="KW-0808">Transferase</keyword>
<dbReference type="InterPro" id="IPR024810">
    <property type="entry name" value="MAB21L/cGLR"/>
</dbReference>
<comment type="cofactor">
    <cofactor evidence="1">
        <name>Mg(2+)</name>
        <dbReference type="ChEBI" id="CHEBI:18420"/>
    </cofactor>
</comment>
<keyword evidence="6" id="KW-0460">Magnesium</keyword>
<proteinExistence type="inferred from homology"/>
<reference evidence="8" key="1">
    <citation type="journal article" date="2019" name="bioRxiv">
        <title>The Genome of the Zebra Mussel, Dreissena polymorpha: A Resource for Invasive Species Research.</title>
        <authorList>
            <person name="McCartney M.A."/>
            <person name="Auch B."/>
            <person name="Kono T."/>
            <person name="Mallez S."/>
            <person name="Zhang Y."/>
            <person name="Obille A."/>
            <person name="Becker A."/>
            <person name="Abrahante J.E."/>
            <person name="Garbe J."/>
            <person name="Badalamenti J.P."/>
            <person name="Herman A."/>
            <person name="Mangelson H."/>
            <person name="Liachko I."/>
            <person name="Sullivan S."/>
            <person name="Sone E.D."/>
            <person name="Koren S."/>
            <person name="Silverstein K.A.T."/>
            <person name="Beckman K.B."/>
            <person name="Gohl D.M."/>
        </authorList>
    </citation>
    <scope>NUCLEOTIDE SEQUENCE</scope>
    <source>
        <strain evidence="8">Duluth1</strain>
        <tissue evidence="8">Whole animal</tissue>
    </source>
</reference>
<name>A0A9D4CDF9_DREPO</name>
<comment type="caution">
    <text evidence="8">The sequence shown here is derived from an EMBL/GenBank/DDBJ whole genome shotgun (WGS) entry which is preliminary data.</text>
</comment>
<dbReference type="GO" id="GO:0046872">
    <property type="term" value="F:metal ion binding"/>
    <property type="evidence" value="ECO:0007669"/>
    <property type="project" value="UniProtKB-KW"/>
</dbReference>
<dbReference type="SMART" id="SM01265">
    <property type="entry name" value="Mab-21"/>
    <property type="match status" value="1"/>
</dbReference>
<dbReference type="InterPro" id="IPR046906">
    <property type="entry name" value="Mab-21_HhH/H2TH-like"/>
</dbReference>
<evidence type="ECO:0000256" key="4">
    <source>
        <dbReference type="ARBA" id="ARBA00022695"/>
    </source>
</evidence>
<dbReference type="Gene3D" id="1.10.1410.40">
    <property type="match status" value="1"/>
</dbReference>
<dbReference type="GO" id="GO:0016779">
    <property type="term" value="F:nucleotidyltransferase activity"/>
    <property type="evidence" value="ECO:0007669"/>
    <property type="project" value="UniProtKB-KW"/>
</dbReference>
<comment type="similarity">
    <text evidence="2">Belongs to the mab-21 family.</text>
</comment>
<dbReference type="Pfam" id="PF20266">
    <property type="entry name" value="Mab-21_C"/>
    <property type="match status" value="1"/>
</dbReference>
<keyword evidence="5" id="KW-0479">Metal-binding</keyword>